<evidence type="ECO:0000256" key="5">
    <source>
        <dbReference type="ARBA" id="ARBA00022741"/>
    </source>
</evidence>
<evidence type="ECO:0000256" key="11">
    <source>
        <dbReference type="SAM" id="MobiDB-lite"/>
    </source>
</evidence>
<dbReference type="GO" id="GO:0005829">
    <property type="term" value="C:cytosol"/>
    <property type="evidence" value="ECO:0007669"/>
    <property type="project" value="TreeGrafter"/>
</dbReference>
<comment type="cofactor">
    <cofactor evidence="1">
        <name>Mg(2+)</name>
        <dbReference type="ChEBI" id="CHEBI:18420"/>
    </cofactor>
</comment>
<dbReference type="SUPFAM" id="SSF52540">
    <property type="entry name" value="P-loop containing nucleoside triphosphate hydrolases"/>
    <property type="match status" value="1"/>
</dbReference>
<evidence type="ECO:0000256" key="7">
    <source>
        <dbReference type="ARBA" id="ARBA00023134"/>
    </source>
</evidence>
<keyword evidence="8 10" id="KW-0717">Septation</keyword>
<organism evidence="13 14">
    <name type="scientific">Thiospirochaeta perfilievii</name>
    <dbReference type="NCBI Taxonomy" id="252967"/>
    <lineage>
        <taxon>Bacteria</taxon>
        <taxon>Pseudomonadati</taxon>
        <taxon>Spirochaetota</taxon>
        <taxon>Spirochaetia</taxon>
        <taxon>Spirochaetales</taxon>
        <taxon>Spirochaetaceae</taxon>
        <taxon>Thiospirochaeta</taxon>
    </lineage>
</organism>
<comment type="similarity">
    <text evidence="2 10">Belongs to the TRAFAC class TrmE-Era-EngA-EngB-Septin-like GTPase superfamily. EngB GTPase family.</text>
</comment>
<evidence type="ECO:0000256" key="4">
    <source>
        <dbReference type="ARBA" id="ARBA00022723"/>
    </source>
</evidence>
<evidence type="ECO:0000256" key="2">
    <source>
        <dbReference type="ARBA" id="ARBA00009638"/>
    </source>
</evidence>
<feature type="domain" description="EngB-type G" evidence="12">
    <location>
        <begin position="23"/>
        <end position="197"/>
    </location>
</feature>
<evidence type="ECO:0000256" key="8">
    <source>
        <dbReference type="ARBA" id="ARBA00023210"/>
    </source>
</evidence>
<evidence type="ECO:0000313" key="14">
    <source>
        <dbReference type="Proteomes" id="UP000323824"/>
    </source>
</evidence>
<dbReference type="PROSITE" id="PS51706">
    <property type="entry name" value="G_ENGB"/>
    <property type="match status" value="1"/>
</dbReference>
<keyword evidence="7 10" id="KW-0342">GTP-binding</keyword>
<evidence type="ECO:0000256" key="6">
    <source>
        <dbReference type="ARBA" id="ARBA00022842"/>
    </source>
</evidence>
<dbReference type="AlphaFoldDB" id="A0A5C1QA50"/>
<name>A0A5C1QA50_9SPIO</name>
<dbReference type="OrthoDB" id="9804921at2"/>
<sequence>MLNFNKAKFTTAFSAKSKPPEDRFIEVAFAGRSNAGKSSSLNTLTGQKKLARTSSKPGRTQQINFFGIDDKRFLVDLPGYGYAAVSKSLKQEWQGLMEGFLRSRQSLRGVVIIMDIRHPLKENDIQMIEWCDERALPMHLVLTKADKLKKNKINQTLFSVQKSVSDIKTDISVQVFSSETRLGLPELKSKISNWMKA</sequence>
<evidence type="ECO:0000313" key="13">
    <source>
        <dbReference type="EMBL" id="QEN04945.1"/>
    </source>
</evidence>
<dbReference type="GO" id="GO:0046872">
    <property type="term" value="F:metal ion binding"/>
    <property type="evidence" value="ECO:0007669"/>
    <property type="project" value="UniProtKB-KW"/>
</dbReference>
<dbReference type="InterPro" id="IPR027417">
    <property type="entry name" value="P-loop_NTPase"/>
</dbReference>
<keyword evidence="14" id="KW-1185">Reference proteome</keyword>
<keyword evidence="6" id="KW-0460">Magnesium</keyword>
<dbReference type="InterPro" id="IPR006073">
    <property type="entry name" value="GTP-bd"/>
</dbReference>
<reference evidence="13 14" key="1">
    <citation type="submission" date="2019-02" db="EMBL/GenBank/DDBJ databases">
        <authorList>
            <person name="Fomenkov A."/>
            <person name="Dubinina G."/>
            <person name="Grabovich M."/>
            <person name="Vincze T."/>
            <person name="Roberts R.J."/>
        </authorList>
    </citation>
    <scope>NUCLEOTIDE SEQUENCE [LARGE SCALE GENOMIC DNA]</scope>
    <source>
        <strain evidence="13 14">P</strain>
    </source>
</reference>
<feature type="region of interest" description="Disordered" evidence="11">
    <location>
        <begin position="36"/>
        <end position="56"/>
    </location>
</feature>
<dbReference type="PANTHER" id="PTHR11649:SF13">
    <property type="entry name" value="ENGB-TYPE G DOMAIN-CONTAINING PROTEIN"/>
    <property type="match status" value="1"/>
</dbReference>
<reference evidence="13 14" key="2">
    <citation type="submission" date="2019-09" db="EMBL/GenBank/DDBJ databases">
        <title>Complete Genome Sequence and Methylome Analysis of free living Spirochaetas.</title>
        <authorList>
            <person name="Leshcheva N."/>
            <person name="Mikheeva N."/>
        </authorList>
    </citation>
    <scope>NUCLEOTIDE SEQUENCE [LARGE SCALE GENOMIC DNA]</scope>
    <source>
        <strain evidence="13 14">P</strain>
    </source>
</reference>
<protein>
    <recommendedName>
        <fullName evidence="10">Probable GTP-binding protein EngB</fullName>
    </recommendedName>
</protein>
<dbReference type="Pfam" id="PF01926">
    <property type="entry name" value="MMR_HSR1"/>
    <property type="match status" value="1"/>
</dbReference>
<dbReference type="NCBIfam" id="TIGR03598">
    <property type="entry name" value="GTPase_YsxC"/>
    <property type="match status" value="1"/>
</dbReference>
<dbReference type="PANTHER" id="PTHR11649">
    <property type="entry name" value="MSS1/TRME-RELATED GTP-BINDING PROTEIN"/>
    <property type="match status" value="1"/>
</dbReference>
<comment type="function">
    <text evidence="10">Necessary for normal cell division and for the maintenance of normal septation.</text>
</comment>
<keyword evidence="5 10" id="KW-0547">Nucleotide-binding</keyword>
<keyword evidence="4" id="KW-0479">Metal-binding</keyword>
<dbReference type="EMBL" id="CP035807">
    <property type="protein sequence ID" value="QEN04945.1"/>
    <property type="molecule type" value="Genomic_DNA"/>
</dbReference>
<evidence type="ECO:0000256" key="10">
    <source>
        <dbReference type="HAMAP-Rule" id="MF_00321"/>
    </source>
</evidence>
<dbReference type="GO" id="GO:0000917">
    <property type="term" value="P:division septum assembly"/>
    <property type="evidence" value="ECO:0007669"/>
    <property type="project" value="UniProtKB-KW"/>
</dbReference>
<evidence type="ECO:0000256" key="9">
    <source>
        <dbReference type="ARBA" id="ARBA00023306"/>
    </source>
</evidence>
<evidence type="ECO:0000256" key="3">
    <source>
        <dbReference type="ARBA" id="ARBA00022618"/>
    </source>
</evidence>
<proteinExistence type="inferred from homology"/>
<dbReference type="Proteomes" id="UP000323824">
    <property type="component" value="Chromosome"/>
</dbReference>
<dbReference type="KEGG" id="sper:EW093_09565"/>
<evidence type="ECO:0000256" key="1">
    <source>
        <dbReference type="ARBA" id="ARBA00001946"/>
    </source>
</evidence>
<dbReference type="Gene3D" id="3.40.50.300">
    <property type="entry name" value="P-loop containing nucleotide triphosphate hydrolases"/>
    <property type="match status" value="1"/>
</dbReference>
<keyword evidence="3 10" id="KW-0132">Cell division</keyword>
<dbReference type="RefSeq" id="WP_149568186.1">
    <property type="nucleotide sequence ID" value="NZ_CP035807.1"/>
</dbReference>
<dbReference type="HAMAP" id="MF_00321">
    <property type="entry name" value="GTPase_EngB"/>
    <property type="match status" value="1"/>
</dbReference>
<evidence type="ECO:0000259" key="12">
    <source>
        <dbReference type="PROSITE" id="PS51706"/>
    </source>
</evidence>
<keyword evidence="9 10" id="KW-0131">Cell cycle</keyword>
<dbReference type="InterPro" id="IPR030393">
    <property type="entry name" value="G_ENGB_dom"/>
</dbReference>
<dbReference type="InterPro" id="IPR019987">
    <property type="entry name" value="GTP-bd_ribosome_bio_YsxC"/>
</dbReference>
<gene>
    <name evidence="10" type="primary">engB</name>
    <name evidence="13" type="ORF">EW093_09565</name>
</gene>
<dbReference type="GO" id="GO:0005525">
    <property type="term" value="F:GTP binding"/>
    <property type="evidence" value="ECO:0007669"/>
    <property type="project" value="UniProtKB-UniRule"/>
</dbReference>
<accession>A0A5C1QA50</accession>
<dbReference type="CDD" id="cd01876">
    <property type="entry name" value="YihA_EngB"/>
    <property type="match status" value="1"/>
</dbReference>
<dbReference type="FunFam" id="3.40.50.300:FF:000098">
    <property type="entry name" value="Probable GTP-binding protein EngB"/>
    <property type="match status" value="1"/>
</dbReference>